<evidence type="ECO:0000313" key="2">
    <source>
        <dbReference type="EMBL" id="RYN46364.1"/>
    </source>
</evidence>
<comment type="caution">
    <text evidence="2">The sequence shown here is derived from an EMBL/GenBank/DDBJ whole genome shotgun (WGS) entry which is preliminary data.</text>
</comment>
<protein>
    <submittedName>
        <fullName evidence="2">Uncharacterized protein</fullName>
    </submittedName>
</protein>
<keyword evidence="1" id="KW-0812">Transmembrane</keyword>
<name>A0A4Q4M9P0_9PLEO</name>
<organism evidence="2 3">
    <name type="scientific">Alternaria tenuissima</name>
    <dbReference type="NCBI Taxonomy" id="119927"/>
    <lineage>
        <taxon>Eukaryota</taxon>
        <taxon>Fungi</taxon>
        <taxon>Dikarya</taxon>
        <taxon>Ascomycota</taxon>
        <taxon>Pezizomycotina</taxon>
        <taxon>Dothideomycetes</taxon>
        <taxon>Pleosporomycetidae</taxon>
        <taxon>Pleosporales</taxon>
        <taxon>Pleosporineae</taxon>
        <taxon>Pleosporaceae</taxon>
        <taxon>Alternaria</taxon>
        <taxon>Alternaria sect. Alternaria</taxon>
        <taxon>Alternaria alternata complex</taxon>
    </lineage>
</organism>
<gene>
    <name evidence="2" type="ORF">AA0114_g8337</name>
</gene>
<dbReference type="Proteomes" id="UP000292402">
    <property type="component" value="Unassembled WGS sequence"/>
</dbReference>
<keyword evidence="1" id="KW-0472">Membrane</keyword>
<accession>A0A4Q4M9P0</accession>
<reference evidence="3" key="1">
    <citation type="journal article" date="2019" name="bioRxiv">
        <title>Genomics, evolutionary history and diagnostics of the Alternaria alternata species group including apple and Asian pear pathotypes.</title>
        <authorList>
            <person name="Armitage A.D."/>
            <person name="Cockerton H.M."/>
            <person name="Sreenivasaprasad S."/>
            <person name="Woodhall J.W."/>
            <person name="Lane C.R."/>
            <person name="Harrison R.J."/>
            <person name="Clarkson J.P."/>
        </authorList>
    </citation>
    <scope>NUCLEOTIDE SEQUENCE [LARGE SCALE GENOMIC DNA]</scope>
    <source>
        <strain evidence="3">FERA 1082</strain>
    </source>
</reference>
<evidence type="ECO:0000313" key="3">
    <source>
        <dbReference type="Proteomes" id="UP000292402"/>
    </source>
</evidence>
<evidence type="ECO:0000256" key="1">
    <source>
        <dbReference type="SAM" id="Phobius"/>
    </source>
</evidence>
<proteinExistence type="predicted"/>
<feature type="transmembrane region" description="Helical" evidence="1">
    <location>
        <begin position="7"/>
        <end position="35"/>
    </location>
</feature>
<feature type="transmembrane region" description="Helical" evidence="1">
    <location>
        <begin position="41"/>
        <end position="58"/>
    </location>
</feature>
<keyword evidence="1" id="KW-1133">Transmembrane helix</keyword>
<dbReference type="AlphaFoldDB" id="A0A4Q4M9P0"/>
<sequence length="80" mass="8236">MYVAVTILYLTAGSASSVVGVIAIALAITACGILFQNQQFITILGTICAVLVTLLNDGSKQPRPTQTQPALAASKICKAV</sequence>
<dbReference type="EMBL" id="PDXA01000030">
    <property type="protein sequence ID" value="RYN46364.1"/>
    <property type="molecule type" value="Genomic_DNA"/>
</dbReference>